<dbReference type="OMA" id="GGQTCAQ"/>
<evidence type="ECO:0000256" key="6">
    <source>
        <dbReference type="RuleBase" id="RU365009"/>
    </source>
</evidence>
<keyword evidence="4 6" id="KW-0964">Secreted</keyword>
<dbReference type="EMBL" id="KB469308">
    <property type="protein sequence ID" value="EPQ52306.1"/>
    <property type="molecule type" value="Genomic_DNA"/>
</dbReference>
<evidence type="ECO:0000256" key="4">
    <source>
        <dbReference type="ARBA" id="ARBA00022525"/>
    </source>
</evidence>
<gene>
    <name evidence="7" type="ORF">GLOTRDRAFT_132422</name>
</gene>
<dbReference type="OrthoDB" id="4225815at2759"/>
<sequence length="127" mass="12553">MFSKLITFASILAFAFAAPTPGGSPIPASQCNTGALQCCQTYQKAGTPGATEIAGILGIAADLLNSDFAMDCSPLTGGGIGSGATCAAVPVCCSDTSTPPLLDVFPSLSSDEVPSLPVSTISGSSLY</sequence>
<organism evidence="7 8">
    <name type="scientific">Gloeophyllum trabeum (strain ATCC 11539 / FP-39264 / Madison 617)</name>
    <name type="common">Brown rot fungus</name>
    <dbReference type="NCBI Taxonomy" id="670483"/>
    <lineage>
        <taxon>Eukaryota</taxon>
        <taxon>Fungi</taxon>
        <taxon>Dikarya</taxon>
        <taxon>Basidiomycota</taxon>
        <taxon>Agaricomycotina</taxon>
        <taxon>Agaricomycetes</taxon>
        <taxon>Gloeophyllales</taxon>
        <taxon>Gloeophyllaceae</taxon>
        <taxon>Gloeophyllum</taxon>
    </lineage>
</organism>
<dbReference type="GeneID" id="19302489"/>
<dbReference type="GO" id="GO:0005199">
    <property type="term" value="F:structural constituent of cell wall"/>
    <property type="evidence" value="ECO:0007669"/>
    <property type="project" value="InterPro"/>
</dbReference>
<dbReference type="Pfam" id="PF01185">
    <property type="entry name" value="Hydrophobin"/>
    <property type="match status" value="1"/>
</dbReference>
<comment type="similarity">
    <text evidence="2 6">Belongs to the fungal hydrophobin family.</text>
</comment>
<evidence type="ECO:0000313" key="7">
    <source>
        <dbReference type="EMBL" id="EPQ52306.1"/>
    </source>
</evidence>
<keyword evidence="6" id="KW-0732">Signal</keyword>
<comment type="subcellular location">
    <subcellularLocation>
        <location evidence="1 6">Secreted</location>
        <location evidence="1 6">Cell wall</location>
    </subcellularLocation>
</comment>
<dbReference type="Proteomes" id="UP000030669">
    <property type="component" value="Unassembled WGS sequence"/>
</dbReference>
<dbReference type="InterPro" id="IPR001338">
    <property type="entry name" value="Class_I_Hydrophobin"/>
</dbReference>
<reference evidence="7 8" key="1">
    <citation type="journal article" date="2012" name="Science">
        <title>The Paleozoic origin of enzymatic lignin decomposition reconstructed from 31 fungal genomes.</title>
        <authorList>
            <person name="Floudas D."/>
            <person name="Binder M."/>
            <person name="Riley R."/>
            <person name="Barry K."/>
            <person name="Blanchette R.A."/>
            <person name="Henrissat B."/>
            <person name="Martinez A.T."/>
            <person name="Otillar R."/>
            <person name="Spatafora J.W."/>
            <person name="Yadav J.S."/>
            <person name="Aerts A."/>
            <person name="Benoit I."/>
            <person name="Boyd A."/>
            <person name="Carlson A."/>
            <person name="Copeland A."/>
            <person name="Coutinho P.M."/>
            <person name="de Vries R.P."/>
            <person name="Ferreira P."/>
            <person name="Findley K."/>
            <person name="Foster B."/>
            <person name="Gaskell J."/>
            <person name="Glotzer D."/>
            <person name="Gorecki P."/>
            <person name="Heitman J."/>
            <person name="Hesse C."/>
            <person name="Hori C."/>
            <person name="Igarashi K."/>
            <person name="Jurgens J.A."/>
            <person name="Kallen N."/>
            <person name="Kersten P."/>
            <person name="Kohler A."/>
            <person name="Kuees U."/>
            <person name="Kumar T.K.A."/>
            <person name="Kuo A."/>
            <person name="LaButti K."/>
            <person name="Larrondo L.F."/>
            <person name="Lindquist E."/>
            <person name="Ling A."/>
            <person name="Lombard V."/>
            <person name="Lucas S."/>
            <person name="Lundell T."/>
            <person name="Martin R."/>
            <person name="McLaughlin D.J."/>
            <person name="Morgenstern I."/>
            <person name="Morin E."/>
            <person name="Murat C."/>
            <person name="Nagy L.G."/>
            <person name="Nolan M."/>
            <person name="Ohm R.A."/>
            <person name="Patyshakuliyeva A."/>
            <person name="Rokas A."/>
            <person name="Ruiz-Duenas F.J."/>
            <person name="Sabat G."/>
            <person name="Salamov A."/>
            <person name="Samejima M."/>
            <person name="Schmutz J."/>
            <person name="Slot J.C."/>
            <person name="St John F."/>
            <person name="Stenlid J."/>
            <person name="Sun H."/>
            <person name="Sun S."/>
            <person name="Syed K."/>
            <person name="Tsang A."/>
            <person name="Wiebenga A."/>
            <person name="Young D."/>
            <person name="Pisabarro A."/>
            <person name="Eastwood D.C."/>
            <person name="Martin F."/>
            <person name="Cullen D."/>
            <person name="Grigoriev I.V."/>
            <person name="Hibbett D.S."/>
        </authorList>
    </citation>
    <scope>NUCLEOTIDE SEQUENCE [LARGE SCALE GENOMIC DNA]</scope>
    <source>
        <strain evidence="7 8">ATCC 11539</strain>
    </source>
</reference>
<dbReference type="HOGENOM" id="CLU_105134_2_0_1"/>
<keyword evidence="5 6" id="KW-1015">Disulfide bond</keyword>
<dbReference type="STRING" id="670483.S7PXG6"/>
<dbReference type="GO" id="GO:0009277">
    <property type="term" value="C:fungal-type cell wall"/>
    <property type="evidence" value="ECO:0007669"/>
    <property type="project" value="InterPro"/>
</dbReference>
<evidence type="ECO:0000313" key="8">
    <source>
        <dbReference type="Proteomes" id="UP000030669"/>
    </source>
</evidence>
<keyword evidence="3 6" id="KW-0134">Cell wall</keyword>
<evidence type="ECO:0000256" key="2">
    <source>
        <dbReference type="ARBA" id="ARBA00010446"/>
    </source>
</evidence>
<evidence type="ECO:0000256" key="5">
    <source>
        <dbReference type="ARBA" id="ARBA00023157"/>
    </source>
</evidence>
<name>S7PXG6_GLOTA</name>
<protein>
    <recommendedName>
        <fullName evidence="6">Hydrophobin</fullName>
    </recommendedName>
</protein>
<dbReference type="RefSeq" id="XP_007869470.1">
    <property type="nucleotide sequence ID" value="XM_007871279.1"/>
</dbReference>
<accession>S7PXG6</accession>
<dbReference type="KEGG" id="gtr:GLOTRDRAFT_132422"/>
<dbReference type="AlphaFoldDB" id="S7PXG6"/>
<proteinExistence type="inferred from homology"/>
<feature type="signal peptide" evidence="6">
    <location>
        <begin position="1"/>
        <end position="17"/>
    </location>
</feature>
<dbReference type="SMART" id="SM00075">
    <property type="entry name" value="HYDRO"/>
    <property type="match status" value="1"/>
</dbReference>
<feature type="chain" id="PRO_5013985959" description="Hydrophobin" evidence="6">
    <location>
        <begin position="18"/>
        <end position="127"/>
    </location>
</feature>
<dbReference type="CDD" id="cd23507">
    <property type="entry name" value="hydrophobin_I"/>
    <property type="match status" value="1"/>
</dbReference>
<keyword evidence="8" id="KW-1185">Reference proteome</keyword>
<evidence type="ECO:0000256" key="1">
    <source>
        <dbReference type="ARBA" id="ARBA00004191"/>
    </source>
</evidence>
<evidence type="ECO:0000256" key="3">
    <source>
        <dbReference type="ARBA" id="ARBA00022512"/>
    </source>
</evidence>